<keyword evidence="2" id="KW-1185">Reference proteome</keyword>
<accession>A0A841HH05</accession>
<name>A0A841HH05_9GAMM</name>
<dbReference type="InterPro" id="IPR020518">
    <property type="entry name" value="Tscrpt_reg_PrtN"/>
</dbReference>
<gene>
    <name evidence="1" type="ORF">HNQ60_000555</name>
</gene>
<protein>
    <recommendedName>
        <fullName evidence="3">Pyocin activator protein PrtN</fullName>
    </recommendedName>
</protein>
<evidence type="ECO:0008006" key="3">
    <source>
        <dbReference type="Google" id="ProtNLM"/>
    </source>
</evidence>
<dbReference type="RefSeq" id="WP_221303981.1">
    <property type="nucleotide sequence ID" value="NZ_JACHHZ010000001.1"/>
</dbReference>
<reference evidence="1 2" key="1">
    <citation type="submission" date="2020-08" db="EMBL/GenBank/DDBJ databases">
        <title>Genomic Encyclopedia of Type Strains, Phase IV (KMG-IV): sequencing the most valuable type-strain genomes for metagenomic binning, comparative biology and taxonomic classification.</title>
        <authorList>
            <person name="Goeker M."/>
        </authorList>
    </citation>
    <scope>NUCLEOTIDE SEQUENCE [LARGE SCALE GENOMIC DNA]</scope>
    <source>
        <strain evidence="1 2">DSM 26723</strain>
    </source>
</reference>
<dbReference type="Pfam" id="PF11112">
    <property type="entry name" value="PyocinActivator"/>
    <property type="match status" value="1"/>
</dbReference>
<sequence>MNSTYFGLLAEFGEANVPLERVAPKYFGLSYPEARRRAPAKLLPCRVFRLGGQKSPWLVSAVDLAELIDRQRGRAS</sequence>
<evidence type="ECO:0000313" key="1">
    <source>
        <dbReference type="EMBL" id="MBB6091709.1"/>
    </source>
</evidence>
<evidence type="ECO:0000313" key="2">
    <source>
        <dbReference type="Proteomes" id="UP000588068"/>
    </source>
</evidence>
<organism evidence="1 2">
    <name type="scientific">Povalibacter uvarum</name>
    <dbReference type="NCBI Taxonomy" id="732238"/>
    <lineage>
        <taxon>Bacteria</taxon>
        <taxon>Pseudomonadati</taxon>
        <taxon>Pseudomonadota</taxon>
        <taxon>Gammaproteobacteria</taxon>
        <taxon>Steroidobacterales</taxon>
        <taxon>Steroidobacteraceae</taxon>
        <taxon>Povalibacter</taxon>
    </lineage>
</organism>
<dbReference type="GO" id="GO:0006355">
    <property type="term" value="P:regulation of DNA-templated transcription"/>
    <property type="evidence" value="ECO:0007669"/>
    <property type="project" value="InterPro"/>
</dbReference>
<dbReference type="EMBL" id="JACHHZ010000001">
    <property type="protein sequence ID" value="MBB6091709.1"/>
    <property type="molecule type" value="Genomic_DNA"/>
</dbReference>
<dbReference type="Proteomes" id="UP000588068">
    <property type="component" value="Unassembled WGS sequence"/>
</dbReference>
<comment type="caution">
    <text evidence="1">The sequence shown here is derived from an EMBL/GenBank/DDBJ whole genome shotgun (WGS) entry which is preliminary data.</text>
</comment>
<proteinExistence type="predicted"/>
<dbReference type="AlphaFoldDB" id="A0A841HH05"/>